<dbReference type="Gene3D" id="1.10.490.70">
    <property type="entry name" value="Histidine kinase N-terminal domain"/>
    <property type="match status" value="1"/>
</dbReference>
<keyword evidence="4" id="KW-1185">Reference proteome</keyword>
<gene>
    <name evidence="3" type="ORF">N781_01930</name>
</gene>
<dbReference type="OrthoDB" id="9800154at2"/>
<dbReference type="PANTHER" id="PTHR33745">
    <property type="entry name" value="RSBT ANTAGONIST PROTEIN RSBS-RELATED"/>
    <property type="match status" value="1"/>
</dbReference>
<dbReference type="eggNOG" id="COG1366">
    <property type="taxonomic scope" value="Bacteria"/>
</dbReference>
<evidence type="ECO:0000259" key="2">
    <source>
        <dbReference type="PROSITE" id="PS50801"/>
    </source>
</evidence>
<evidence type="ECO:0000313" key="4">
    <source>
        <dbReference type="Proteomes" id="UP000030528"/>
    </source>
</evidence>
<accession>A0A0A5GS83</accession>
<dbReference type="InterPro" id="IPR025751">
    <property type="entry name" value="RsbRD_N_dom"/>
</dbReference>
<dbReference type="InterPro" id="IPR002645">
    <property type="entry name" value="STAS_dom"/>
</dbReference>
<evidence type="ECO:0000313" key="3">
    <source>
        <dbReference type="EMBL" id="KGX94098.1"/>
    </source>
</evidence>
<sequence length="285" mass="33333">MNNAQTKLYHYLVEQSPRITDDWLNAREINGQSVFSRDAGVEMDRQLREENRRLVTSITKAFIEDEDSLHKEWEAWIELVSDRRLAQDMPLHEAVQQFRVVREVYYNYIKEFSKTHDEVTVEDILHWNDLVNSTFDWVITQFLKRYNDKTEKEQQRKQTLINELSSPVIPITEDAAILPLMGDLDTERTAYIHKNTLEHCNEYEYDTIYIDLSGVHNIDTLVAHRIFQLIDSLKLLGVTTILCGLKPRIAQVAVNLGLDFTNIQMKSKLSHALQERMGDLNTSHN</sequence>
<evidence type="ECO:0000256" key="1">
    <source>
        <dbReference type="ARBA" id="ARBA00022553"/>
    </source>
</evidence>
<dbReference type="InterPro" id="IPR036513">
    <property type="entry name" value="STAS_dom_sf"/>
</dbReference>
<dbReference type="Pfam" id="PF01740">
    <property type="entry name" value="STAS"/>
    <property type="match status" value="1"/>
</dbReference>
<dbReference type="AlphaFoldDB" id="A0A0A5GS83"/>
<name>A0A0A5GS83_9BACI</name>
<dbReference type="InterPro" id="IPR051932">
    <property type="entry name" value="Bact_StressResp_Reg"/>
</dbReference>
<dbReference type="EMBL" id="AVPE01000001">
    <property type="protein sequence ID" value="KGX94098.1"/>
    <property type="molecule type" value="Genomic_DNA"/>
</dbReference>
<reference evidence="3 4" key="1">
    <citation type="submission" date="2013-08" db="EMBL/GenBank/DDBJ databases">
        <authorList>
            <person name="Huang J."/>
            <person name="Wang G."/>
        </authorList>
    </citation>
    <scope>NUCLEOTIDE SEQUENCE [LARGE SCALE GENOMIC DNA]</scope>
    <source>
        <strain evidence="3 4">JSM 076056</strain>
    </source>
</reference>
<dbReference type="CDD" id="cd07041">
    <property type="entry name" value="STAS_RsbR_RsbS_like"/>
    <property type="match status" value="1"/>
</dbReference>
<protein>
    <recommendedName>
        <fullName evidence="2">STAS domain-containing protein</fullName>
    </recommendedName>
</protein>
<comment type="caution">
    <text evidence="3">The sequence shown here is derived from an EMBL/GenBank/DDBJ whole genome shotgun (WGS) entry which is preliminary data.</text>
</comment>
<organism evidence="3 4">
    <name type="scientific">Pontibacillus halophilus JSM 076056 = DSM 19796</name>
    <dbReference type="NCBI Taxonomy" id="1385510"/>
    <lineage>
        <taxon>Bacteria</taxon>
        <taxon>Bacillati</taxon>
        <taxon>Bacillota</taxon>
        <taxon>Bacilli</taxon>
        <taxon>Bacillales</taxon>
        <taxon>Bacillaceae</taxon>
        <taxon>Pontibacillus</taxon>
    </lineage>
</organism>
<dbReference type="PROSITE" id="PS50801">
    <property type="entry name" value="STAS"/>
    <property type="match status" value="1"/>
</dbReference>
<dbReference type="RefSeq" id="WP_026798925.1">
    <property type="nucleotide sequence ID" value="NZ_AULI01000001.1"/>
</dbReference>
<proteinExistence type="predicted"/>
<feature type="domain" description="STAS" evidence="2">
    <location>
        <begin position="165"/>
        <end position="276"/>
    </location>
</feature>
<dbReference type="STRING" id="1385510.GCA_000425205_00095"/>
<dbReference type="PANTHER" id="PTHR33745:SF3">
    <property type="entry name" value="RSBT CO-ANTAGONIST PROTEIN RSBRC"/>
    <property type="match status" value="1"/>
</dbReference>
<keyword evidence="1" id="KW-0597">Phosphoprotein</keyword>
<dbReference type="SUPFAM" id="SSF52091">
    <property type="entry name" value="SpoIIaa-like"/>
    <property type="match status" value="1"/>
</dbReference>
<dbReference type="Gene3D" id="3.30.750.24">
    <property type="entry name" value="STAS domain"/>
    <property type="match status" value="1"/>
</dbReference>
<dbReference type="Proteomes" id="UP000030528">
    <property type="component" value="Unassembled WGS sequence"/>
</dbReference>
<dbReference type="Pfam" id="PF14361">
    <property type="entry name" value="RsbRD_N"/>
    <property type="match status" value="1"/>
</dbReference>